<dbReference type="PANTHER" id="PTHR31061">
    <property type="entry name" value="LD22376P"/>
    <property type="match status" value="1"/>
</dbReference>
<evidence type="ECO:0000313" key="3">
    <source>
        <dbReference type="Proteomes" id="UP000004892"/>
    </source>
</evidence>
<dbReference type="RefSeq" id="WP_009136817.1">
    <property type="nucleotide sequence ID" value="NZ_JH594596.1"/>
</dbReference>
<name>H1DHD3_9BACT</name>
<keyword evidence="1" id="KW-0812">Transmembrane</keyword>
<dbReference type="PATRIC" id="fig|742817.3.peg.1782"/>
<evidence type="ECO:0000256" key="1">
    <source>
        <dbReference type="SAM" id="Phobius"/>
    </source>
</evidence>
<evidence type="ECO:0000313" key="2">
    <source>
        <dbReference type="EMBL" id="EHP47816.1"/>
    </source>
</evidence>
<reference evidence="2 3" key="1">
    <citation type="submission" date="2012-01" db="EMBL/GenBank/DDBJ databases">
        <title>The Genome Sequence of Odoribacter laneus YIT 12061.</title>
        <authorList>
            <consortium name="The Broad Institute Genome Sequencing Platform"/>
            <person name="Earl A."/>
            <person name="Ward D."/>
            <person name="Feldgarden M."/>
            <person name="Gevers D."/>
            <person name="Morotomi M."/>
            <person name="Young S.K."/>
            <person name="Zeng Q."/>
            <person name="Gargeya S."/>
            <person name="Fitzgerald M."/>
            <person name="Haas B."/>
            <person name="Abouelleil A."/>
            <person name="Alvarado L."/>
            <person name="Arachchi H.M."/>
            <person name="Berlin A."/>
            <person name="Chapman S.B."/>
            <person name="Gearin G."/>
            <person name="Goldberg J."/>
            <person name="Griggs A."/>
            <person name="Gujja S."/>
            <person name="Hansen M."/>
            <person name="Heiman D."/>
            <person name="Howarth C."/>
            <person name="Larimer J."/>
            <person name="Lui A."/>
            <person name="MacDonald P.J.P."/>
            <person name="McCowen C."/>
            <person name="Montmayeur A."/>
            <person name="Murphy C."/>
            <person name="Neiman D."/>
            <person name="Pearson M."/>
            <person name="Priest M."/>
            <person name="Roberts A."/>
            <person name="Saif S."/>
            <person name="Shea T."/>
            <person name="Sisk P."/>
            <person name="Stolte C."/>
            <person name="Sykes S."/>
            <person name="Wortman J."/>
            <person name="Nusbaum C."/>
            <person name="Birren B."/>
        </authorList>
    </citation>
    <scope>NUCLEOTIDE SEQUENCE [LARGE SCALE GENOMIC DNA]</scope>
    <source>
        <strain evidence="2 3">YIT 12061</strain>
    </source>
</reference>
<organism evidence="2 3">
    <name type="scientific">Odoribacter laneus YIT 12061</name>
    <dbReference type="NCBI Taxonomy" id="742817"/>
    <lineage>
        <taxon>Bacteria</taxon>
        <taxon>Pseudomonadati</taxon>
        <taxon>Bacteroidota</taxon>
        <taxon>Bacteroidia</taxon>
        <taxon>Bacteroidales</taxon>
        <taxon>Odoribacteraceae</taxon>
        <taxon>Odoribacter</taxon>
    </lineage>
</organism>
<feature type="transmembrane region" description="Helical" evidence="1">
    <location>
        <begin position="87"/>
        <end position="110"/>
    </location>
</feature>
<keyword evidence="1" id="KW-0472">Membrane</keyword>
<feature type="transmembrane region" description="Helical" evidence="1">
    <location>
        <begin position="159"/>
        <end position="180"/>
    </location>
</feature>
<feature type="transmembrane region" description="Helical" evidence="1">
    <location>
        <begin position="356"/>
        <end position="374"/>
    </location>
</feature>
<dbReference type="GeneID" id="98069232"/>
<dbReference type="PANTHER" id="PTHR31061:SF24">
    <property type="entry name" value="LD22376P"/>
    <property type="match status" value="1"/>
</dbReference>
<dbReference type="HOGENOM" id="CLU_029171_4_0_10"/>
<feature type="transmembrane region" description="Helical" evidence="1">
    <location>
        <begin position="50"/>
        <end position="67"/>
    </location>
</feature>
<sequence length="382" mass="43291">MKTENRLLALDVFRGITIAGMILVNDPGSWSAVYAPLCHASWNGLTPTDLVFPFFMFIMGISMYFSLRRYNSLFSRGAVAKIFRRAVLIFLIGLGINWFALWFGTFMSMGNGEFTFWERFTQNIFPVADIRILGVLQRLALAYLGGAILCLGIRPRYQLFTAVMILVGYFVILVVGEGFIRSEHNILSVVDRAVLGVRHLYGGGASSGAGMAFDPEGLLSTLPCFAHVLFGVCMGRMLGEVKENEIRIRQLFIFGTILLFAGYLWSYACPVNKRIWSPTYVLISCGAASLLFALLIYWIDVKGYKRGCRFFEVFGVNPLFIYVWSEIVAIVLAYTFQDKIYTVVLASWLEAYFASLVYALLYVMLNWGFAYILYKRHIYIKI</sequence>
<comment type="caution">
    <text evidence="2">The sequence shown here is derived from an EMBL/GenBank/DDBJ whole genome shotgun (WGS) entry which is preliminary data.</text>
</comment>
<gene>
    <name evidence="2" type="ORF">HMPREF9449_01669</name>
</gene>
<protein>
    <recommendedName>
        <fullName evidence="4">Heparan-alpha-glucosaminide N-acetyltransferase catalytic domain-containing protein</fullName>
    </recommendedName>
</protein>
<accession>H1DHD3</accession>
<evidence type="ECO:0008006" key="4">
    <source>
        <dbReference type="Google" id="ProtNLM"/>
    </source>
</evidence>
<feature type="transmembrane region" description="Helical" evidence="1">
    <location>
        <begin position="319"/>
        <end position="336"/>
    </location>
</feature>
<dbReference type="Proteomes" id="UP000004892">
    <property type="component" value="Unassembled WGS sequence"/>
</dbReference>
<feature type="transmembrane region" description="Helical" evidence="1">
    <location>
        <begin position="280"/>
        <end position="299"/>
    </location>
</feature>
<dbReference type="EMBL" id="ADMC01000022">
    <property type="protein sequence ID" value="EHP47816.1"/>
    <property type="molecule type" value="Genomic_DNA"/>
</dbReference>
<keyword evidence="3" id="KW-1185">Reference proteome</keyword>
<dbReference type="eggNOG" id="COG4299">
    <property type="taxonomic scope" value="Bacteria"/>
</dbReference>
<feature type="transmembrane region" description="Helical" evidence="1">
    <location>
        <begin position="7"/>
        <end position="24"/>
    </location>
</feature>
<proteinExistence type="predicted"/>
<dbReference type="AlphaFoldDB" id="H1DHD3"/>
<feature type="transmembrane region" description="Helical" evidence="1">
    <location>
        <begin position="251"/>
        <end position="268"/>
    </location>
</feature>
<keyword evidence="1" id="KW-1133">Transmembrane helix</keyword>
<dbReference type="STRING" id="742817.HMPREF9449_01669"/>
<feature type="transmembrane region" description="Helical" evidence="1">
    <location>
        <begin position="130"/>
        <end position="152"/>
    </location>
</feature>
<feature type="transmembrane region" description="Helical" evidence="1">
    <location>
        <begin position="218"/>
        <end position="239"/>
    </location>
</feature>